<organism evidence="2 3">
    <name type="scientific">Subtercola vilae</name>
    <dbReference type="NCBI Taxonomy" id="2056433"/>
    <lineage>
        <taxon>Bacteria</taxon>
        <taxon>Bacillati</taxon>
        <taxon>Actinomycetota</taxon>
        <taxon>Actinomycetes</taxon>
        <taxon>Micrococcales</taxon>
        <taxon>Microbacteriaceae</taxon>
        <taxon>Subtercola</taxon>
    </lineage>
</organism>
<dbReference type="EMBL" id="QYRT01000017">
    <property type="protein sequence ID" value="TIH36147.1"/>
    <property type="molecule type" value="Genomic_DNA"/>
</dbReference>
<sequence>MIITYQRPDALEPHQIDPDAPPADLSPTGAECGRTTIDVQGAEWRCTRQPHPVQDEHRAAYDRDGDGPDGAVAIAWTYQYALTDRNIGDGIDRALPTRSLTVTLSFPERAAHGINVDVVTRSMINAALDYFWEGDLDDVTATTTLTP</sequence>
<dbReference type="OrthoDB" id="5113731at2"/>
<evidence type="ECO:0000313" key="2">
    <source>
        <dbReference type="EMBL" id="TIH36147.1"/>
    </source>
</evidence>
<dbReference type="RefSeq" id="WP_136642196.1">
    <property type="nucleotide sequence ID" value="NZ_QYRT01000017.1"/>
</dbReference>
<protein>
    <submittedName>
        <fullName evidence="2">Uncharacterized protein</fullName>
    </submittedName>
</protein>
<dbReference type="Proteomes" id="UP000306192">
    <property type="component" value="Unassembled WGS sequence"/>
</dbReference>
<dbReference type="AlphaFoldDB" id="A0A4T2BX11"/>
<gene>
    <name evidence="2" type="ORF">D4765_10195</name>
</gene>
<feature type="region of interest" description="Disordered" evidence="1">
    <location>
        <begin position="1"/>
        <end position="23"/>
    </location>
</feature>
<keyword evidence="3" id="KW-1185">Reference proteome</keyword>
<evidence type="ECO:0000256" key="1">
    <source>
        <dbReference type="SAM" id="MobiDB-lite"/>
    </source>
</evidence>
<comment type="caution">
    <text evidence="2">The sequence shown here is derived from an EMBL/GenBank/DDBJ whole genome shotgun (WGS) entry which is preliminary data.</text>
</comment>
<name>A0A4T2BX11_9MICO</name>
<accession>A0A4T2BX11</accession>
<evidence type="ECO:0000313" key="3">
    <source>
        <dbReference type="Proteomes" id="UP000306192"/>
    </source>
</evidence>
<proteinExistence type="predicted"/>
<reference evidence="2 3" key="1">
    <citation type="journal article" date="2019" name="Microorganisms">
        <title>Systematic Affiliation and Genome Analysis of Subtercola vilae DB165(T) with Particular Emphasis on Cold Adaptation of an Isolate from a High-Altitude Cold Volcano Lake.</title>
        <authorList>
            <person name="Villalobos A.S."/>
            <person name="Wiese J."/>
            <person name="Imhoff J.F."/>
            <person name="Dorador C."/>
            <person name="Keller A."/>
            <person name="Hentschel U."/>
        </authorList>
    </citation>
    <scope>NUCLEOTIDE SEQUENCE [LARGE SCALE GENOMIC DNA]</scope>
    <source>
        <strain evidence="2 3">DB165</strain>
    </source>
</reference>